<keyword evidence="6 7" id="KW-0472">Membrane</keyword>
<evidence type="ECO:0000256" key="3">
    <source>
        <dbReference type="ARBA" id="ARBA00022475"/>
    </source>
</evidence>
<evidence type="ECO:0000256" key="2">
    <source>
        <dbReference type="ARBA" id="ARBA00022448"/>
    </source>
</evidence>
<accession>A0A2T0UIE2</accession>
<dbReference type="Pfam" id="PF00528">
    <property type="entry name" value="BPD_transp_1"/>
    <property type="match status" value="1"/>
</dbReference>
<evidence type="ECO:0000313" key="10">
    <source>
        <dbReference type="EMBL" id="PRY57654.1"/>
    </source>
</evidence>
<feature type="transmembrane region" description="Helical" evidence="7">
    <location>
        <begin position="83"/>
        <end position="100"/>
    </location>
</feature>
<feature type="transmembrane region" description="Helical" evidence="7">
    <location>
        <begin position="58"/>
        <end position="76"/>
    </location>
</feature>
<dbReference type="Gene3D" id="1.10.3720.10">
    <property type="entry name" value="MetI-like"/>
    <property type="match status" value="1"/>
</dbReference>
<feature type="domain" description="ABC transmembrane type-1" evidence="8">
    <location>
        <begin position="103"/>
        <end position="282"/>
    </location>
</feature>
<evidence type="ECO:0000313" key="11">
    <source>
        <dbReference type="Proteomes" id="UP000238176"/>
    </source>
</evidence>
<dbReference type="AlphaFoldDB" id="A0A2T0UIE2"/>
<dbReference type="GO" id="GO:0015871">
    <property type="term" value="P:choline transport"/>
    <property type="evidence" value="ECO:0007669"/>
    <property type="project" value="TreeGrafter"/>
</dbReference>
<dbReference type="FunFam" id="1.10.3720.10:FF:000001">
    <property type="entry name" value="Glycine betaine ABC transporter, permease"/>
    <property type="match status" value="1"/>
</dbReference>
<keyword evidence="11" id="KW-1185">Reference proteome</keyword>
<gene>
    <name evidence="10" type="ORF">B0I28_10674</name>
    <name evidence="9" type="ORF">HOQ43_18500</name>
</gene>
<dbReference type="GO" id="GO:0015226">
    <property type="term" value="F:carnitine transmembrane transporter activity"/>
    <property type="evidence" value="ECO:0007669"/>
    <property type="project" value="TreeGrafter"/>
</dbReference>
<comment type="subcellular location">
    <subcellularLocation>
        <location evidence="7">Cell membrane</location>
        <topology evidence="7">Multi-pass membrane protein</topology>
    </subcellularLocation>
    <subcellularLocation>
        <location evidence="1">Membrane</location>
        <topology evidence="1">Multi-pass membrane protein</topology>
    </subcellularLocation>
</comment>
<protein>
    <submittedName>
        <fullName evidence="9">ABC transporter permease subunit</fullName>
    </submittedName>
    <submittedName>
        <fullName evidence="10">Glycine betaine/proline transport system permease protein</fullName>
    </submittedName>
</protein>
<comment type="similarity">
    <text evidence="7">Belongs to the binding-protein-dependent transport system permease family.</text>
</comment>
<feature type="transmembrane region" description="Helical" evidence="7">
    <location>
        <begin position="229"/>
        <end position="252"/>
    </location>
</feature>
<dbReference type="Proteomes" id="UP000574690">
    <property type="component" value="Unassembled WGS sequence"/>
</dbReference>
<evidence type="ECO:0000313" key="9">
    <source>
        <dbReference type="EMBL" id="NUQ90438.1"/>
    </source>
</evidence>
<feature type="transmembrane region" description="Helical" evidence="7">
    <location>
        <begin position="259"/>
        <end position="278"/>
    </location>
</feature>
<dbReference type="EMBL" id="JABFXE010000775">
    <property type="protein sequence ID" value="NUQ90438.1"/>
    <property type="molecule type" value="Genomic_DNA"/>
</dbReference>
<organism evidence="10 11">
    <name type="scientific">Glycomyces artemisiae</name>
    <dbReference type="NCBI Taxonomy" id="1076443"/>
    <lineage>
        <taxon>Bacteria</taxon>
        <taxon>Bacillati</taxon>
        <taxon>Actinomycetota</taxon>
        <taxon>Actinomycetes</taxon>
        <taxon>Glycomycetales</taxon>
        <taxon>Glycomycetaceae</taxon>
        <taxon>Glycomyces</taxon>
    </lineage>
</organism>
<dbReference type="PANTHER" id="PTHR47737">
    <property type="entry name" value="GLYCINE BETAINE/PROLINE BETAINE TRANSPORT SYSTEM PERMEASE PROTEIN PROW"/>
    <property type="match status" value="1"/>
</dbReference>
<evidence type="ECO:0000256" key="5">
    <source>
        <dbReference type="ARBA" id="ARBA00022989"/>
    </source>
</evidence>
<dbReference type="EMBL" id="PVTJ01000006">
    <property type="protein sequence ID" value="PRY57654.1"/>
    <property type="molecule type" value="Genomic_DNA"/>
</dbReference>
<feature type="transmembrane region" description="Helical" evidence="7">
    <location>
        <begin position="106"/>
        <end position="129"/>
    </location>
</feature>
<dbReference type="GO" id="GO:0043190">
    <property type="term" value="C:ATP-binding cassette (ABC) transporter complex"/>
    <property type="evidence" value="ECO:0007669"/>
    <property type="project" value="TreeGrafter"/>
</dbReference>
<feature type="transmembrane region" description="Helical" evidence="7">
    <location>
        <begin position="150"/>
        <end position="177"/>
    </location>
</feature>
<keyword evidence="4 7" id="KW-0812">Transmembrane</keyword>
<name>A0A2T0UIE2_9ACTN</name>
<sequence length="300" mass="32094">MIEYLRNWLWTYIWKPLPDMPFGDWMETFIRWARDAWAAGFDAVDAGLEFLYTHLADGLLWLPSGVMVLLFAAAAWAAKGWKLGAGIGLGMFVVAWTPYWEQTMQTLSMVLVAAVIAIVLAIPLGIAAAENRTFSAIARPVLDFMQTLPAFVYLIPVVMLFSVGVVPGIIATIIFAMPPGVRLTELGLRQVDREVVEAGQAFGASPARILVRIKLPLALPTIMAGLNQVIMLALSMVVIAGLVGGGGLGAVISGSLGRLDIAAGFNAGLAVVLLAILLDRVTQGLSDRTPVARAARLAAR</sequence>
<evidence type="ECO:0000256" key="6">
    <source>
        <dbReference type="ARBA" id="ARBA00023136"/>
    </source>
</evidence>
<evidence type="ECO:0000256" key="4">
    <source>
        <dbReference type="ARBA" id="ARBA00022692"/>
    </source>
</evidence>
<dbReference type="SUPFAM" id="SSF161098">
    <property type="entry name" value="MetI-like"/>
    <property type="match status" value="1"/>
</dbReference>
<comment type="caution">
    <text evidence="10">The sequence shown here is derived from an EMBL/GenBank/DDBJ whole genome shotgun (WGS) entry which is preliminary data.</text>
</comment>
<dbReference type="GO" id="GO:0031460">
    <property type="term" value="P:glycine betaine transport"/>
    <property type="evidence" value="ECO:0007669"/>
    <property type="project" value="TreeGrafter"/>
</dbReference>
<keyword evidence="3" id="KW-1003">Cell membrane</keyword>
<evidence type="ECO:0000256" key="7">
    <source>
        <dbReference type="RuleBase" id="RU363032"/>
    </source>
</evidence>
<keyword evidence="2 7" id="KW-0813">Transport</keyword>
<evidence type="ECO:0000256" key="1">
    <source>
        <dbReference type="ARBA" id="ARBA00004141"/>
    </source>
</evidence>
<reference evidence="9 12" key="2">
    <citation type="submission" date="2020-05" db="EMBL/GenBank/DDBJ databases">
        <title>DNA-SIP metagenomic assembled genomes.</title>
        <authorList>
            <person name="Yu J."/>
        </authorList>
    </citation>
    <scope>NUCLEOTIDE SEQUENCE [LARGE SCALE GENOMIC DNA]</scope>
    <source>
        <strain evidence="9">Bin5.27</strain>
    </source>
</reference>
<dbReference type="PANTHER" id="PTHR47737:SF1">
    <property type="entry name" value="GLYCINE BETAINE_PROLINE BETAINE TRANSPORT SYSTEM PERMEASE PROTEIN PROW"/>
    <property type="match status" value="1"/>
</dbReference>
<keyword evidence="5 7" id="KW-1133">Transmembrane helix</keyword>
<evidence type="ECO:0000313" key="12">
    <source>
        <dbReference type="Proteomes" id="UP000574690"/>
    </source>
</evidence>
<evidence type="ECO:0000259" key="8">
    <source>
        <dbReference type="PROSITE" id="PS50928"/>
    </source>
</evidence>
<dbReference type="PROSITE" id="PS50928">
    <property type="entry name" value="ABC_TM1"/>
    <property type="match status" value="1"/>
</dbReference>
<dbReference type="Proteomes" id="UP000238176">
    <property type="component" value="Unassembled WGS sequence"/>
</dbReference>
<reference evidence="10 11" key="1">
    <citation type="submission" date="2018-03" db="EMBL/GenBank/DDBJ databases">
        <title>Genomic Encyclopedia of Type Strains, Phase III (KMG-III): the genomes of soil and plant-associated and newly described type strains.</title>
        <authorList>
            <person name="Whitman W."/>
        </authorList>
    </citation>
    <scope>NUCLEOTIDE SEQUENCE [LARGE SCALE GENOMIC DNA]</scope>
    <source>
        <strain evidence="10 11">CGMCC 4.7067</strain>
    </source>
</reference>
<dbReference type="InterPro" id="IPR000515">
    <property type="entry name" value="MetI-like"/>
</dbReference>
<dbReference type="InterPro" id="IPR035906">
    <property type="entry name" value="MetI-like_sf"/>
</dbReference>
<proteinExistence type="inferred from homology"/>
<dbReference type="GO" id="GO:0005275">
    <property type="term" value="F:amine transmembrane transporter activity"/>
    <property type="evidence" value="ECO:0007669"/>
    <property type="project" value="TreeGrafter"/>
</dbReference>
<dbReference type="OrthoDB" id="9815258at2"/>
<dbReference type="RefSeq" id="WP_106364864.1">
    <property type="nucleotide sequence ID" value="NZ_PVTJ01000006.1"/>
</dbReference>
<dbReference type="CDD" id="cd06261">
    <property type="entry name" value="TM_PBP2"/>
    <property type="match status" value="1"/>
</dbReference>